<name>A0AAV2IGW0_LYMST</name>
<keyword evidence="2" id="KW-0812">Transmembrane</keyword>
<dbReference type="AlphaFoldDB" id="A0AAV2IGW0"/>
<keyword evidence="4" id="KW-1185">Reference proteome</keyword>
<accession>A0AAV2IGW0</accession>
<proteinExistence type="predicted"/>
<evidence type="ECO:0000313" key="4">
    <source>
        <dbReference type="Proteomes" id="UP001497497"/>
    </source>
</evidence>
<feature type="transmembrane region" description="Helical" evidence="2">
    <location>
        <begin position="298"/>
        <end position="319"/>
    </location>
</feature>
<keyword evidence="2" id="KW-0472">Membrane</keyword>
<gene>
    <name evidence="3" type="ORF">GSLYS_00019618001</name>
</gene>
<feature type="coiled-coil region" evidence="1">
    <location>
        <begin position="84"/>
        <end position="144"/>
    </location>
</feature>
<keyword evidence="1" id="KW-0175">Coiled coil</keyword>
<protein>
    <submittedName>
        <fullName evidence="3">Uncharacterized protein</fullName>
    </submittedName>
</protein>
<evidence type="ECO:0000256" key="1">
    <source>
        <dbReference type="SAM" id="Coils"/>
    </source>
</evidence>
<sequence>MEFLQRKEDSMMKTKKKEEFSNFLEKELYRSGKKMVSKNNCAADKSETSATMISSESTSTMSMDLCHDVTNQLKEYGIELDGYLQSHKKQQQEFERHLQKIFEEHKLQLKSMWDEFSSKTLKQNLLLKAELREIKDGANEMEREDRNHIINTLSNAQKEIQASLVKIQEDFEENRQFQSELFRKENNVLKKKLGDLTQSIDADFSTVKVNISNLKDSSKHLEREILNVKQELQNSVRPPEPVANFGHGDDEVERRVAFLQEDEETPNLMTQANNFLVASYGFPFKFLKCPNFSRGVSFLYQPLPLVVFAVMMVASYLYFNWGSFDVFGGRNNKLRKWLP</sequence>
<comment type="caution">
    <text evidence="3">The sequence shown here is derived from an EMBL/GenBank/DDBJ whole genome shotgun (WGS) entry which is preliminary data.</text>
</comment>
<dbReference type="Proteomes" id="UP001497497">
    <property type="component" value="Unassembled WGS sequence"/>
</dbReference>
<organism evidence="3 4">
    <name type="scientific">Lymnaea stagnalis</name>
    <name type="common">Great pond snail</name>
    <name type="synonym">Helix stagnalis</name>
    <dbReference type="NCBI Taxonomy" id="6523"/>
    <lineage>
        <taxon>Eukaryota</taxon>
        <taxon>Metazoa</taxon>
        <taxon>Spiralia</taxon>
        <taxon>Lophotrochozoa</taxon>
        <taxon>Mollusca</taxon>
        <taxon>Gastropoda</taxon>
        <taxon>Heterobranchia</taxon>
        <taxon>Euthyneura</taxon>
        <taxon>Panpulmonata</taxon>
        <taxon>Hygrophila</taxon>
        <taxon>Lymnaeoidea</taxon>
        <taxon>Lymnaeidae</taxon>
        <taxon>Lymnaea</taxon>
    </lineage>
</organism>
<dbReference type="EMBL" id="CAXITT010000788">
    <property type="protein sequence ID" value="CAL1546241.1"/>
    <property type="molecule type" value="Genomic_DNA"/>
</dbReference>
<keyword evidence="2" id="KW-1133">Transmembrane helix</keyword>
<reference evidence="3 4" key="1">
    <citation type="submission" date="2024-04" db="EMBL/GenBank/DDBJ databases">
        <authorList>
            <consortium name="Genoscope - CEA"/>
            <person name="William W."/>
        </authorList>
    </citation>
    <scope>NUCLEOTIDE SEQUENCE [LARGE SCALE GENOMIC DNA]</scope>
</reference>
<evidence type="ECO:0000256" key="2">
    <source>
        <dbReference type="SAM" id="Phobius"/>
    </source>
</evidence>
<evidence type="ECO:0000313" key="3">
    <source>
        <dbReference type="EMBL" id="CAL1546241.1"/>
    </source>
</evidence>